<dbReference type="GO" id="GO:0000428">
    <property type="term" value="C:DNA-directed RNA polymerase complex"/>
    <property type="evidence" value="ECO:0007669"/>
    <property type="project" value="UniProtKB-KW"/>
</dbReference>
<name>A0A7W5C0H5_9GAMM</name>
<feature type="transmembrane region" description="Helical" evidence="1">
    <location>
        <begin position="95"/>
        <end position="111"/>
    </location>
</feature>
<keyword evidence="1" id="KW-0472">Membrane</keyword>
<dbReference type="Proteomes" id="UP000525987">
    <property type="component" value="Unassembled WGS sequence"/>
</dbReference>
<reference evidence="2 3" key="1">
    <citation type="submission" date="2020-08" db="EMBL/GenBank/DDBJ databases">
        <title>Genomic Encyclopedia of Type Strains, Phase III (KMG-III): the genomes of soil and plant-associated and newly described type strains.</title>
        <authorList>
            <person name="Whitman W."/>
        </authorList>
    </citation>
    <scope>NUCLEOTIDE SEQUENCE [LARGE SCALE GENOMIC DNA]</scope>
    <source>
        <strain evidence="2 3">CECT 5995</strain>
    </source>
</reference>
<organism evidence="2 3">
    <name type="scientific">Halomonas organivorans</name>
    <dbReference type="NCBI Taxonomy" id="257772"/>
    <lineage>
        <taxon>Bacteria</taxon>
        <taxon>Pseudomonadati</taxon>
        <taxon>Pseudomonadota</taxon>
        <taxon>Gammaproteobacteria</taxon>
        <taxon>Oceanospirillales</taxon>
        <taxon>Halomonadaceae</taxon>
        <taxon>Halomonas</taxon>
    </lineage>
</organism>
<keyword evidence="1" id="KW-1133">Transmembrane helix</keyword>
<comment type="caution">
    <text evidence="2">The sequence shown here is derived from an EMBL/GenBank/DDBJ whole genome shotgun (WGS) entry which is preliminary data.</text>
</comment>
<proteinExistence type="predicted"/>
<keyword evidence="2" id="KW-0804">Transcription</keyword>
<sequence>MKDSGIKVATYVCPACKERVGLRHRHALRLLRHETAECPKCGANDLMAGASREALSRHLRQMEEAAKKYSRIVLVTVPIILATLALHFFGKIPTPVFGAIFIVAMGVQLIGKPKRAMRSPVEIELERSS</sequence>
<dbReference type="AlphaFoldDB" id="A0A7W5C0H5"/>
<keyword evidence="3" id="KW-1185">Reference proteome</keyword>
<protein>
    <submittedName>
        <fullName evidence="2">DNA-directed RNA polymerase subunit RPC12/RpoP</fullName>
    </submittedName>
</protein>
<feature type="transmembrane region" description="Helical" evidence="1">
    <location>
        <begin position="69"/>
        <end position="89"/>
    </location>
</feature>
<keyword evidence="2" id="KW-0240">DNA-directed RNA polymerase</keyword>
<dbReference type="EMBL" id="JACHXM010000023">
    <property type="protein sequence ID" value="MBB3142600.1"/>
    <property type="molecule type" value="Genomic_DNA"/>
</dbReference>
<evidence type="ECO:0000256" key="1">
    <source>
        <dbReference type="SAM" id="Phobius"/>
    </source>
</evidence>
<gene>
    <name evidence="2" type="ORF">FHR96_003500</name>
</gene>
<dbReference type="RefSeq" id="WP_183388967.1">
    <property type="nucleotide sequence ID" value="NZ_JACHXM010000023.1"/>
</dbReference>
<evidence type="ECO:0000313" key="3">
    <source>
        <dbReference type="Proteomes" id="UP000525987"/>
    </source>
</evidence>
<keyword evidence="1" id="KW-0812">Transmembrane</keyword>
<evidence type="ECO:0000313" key="2">
    <source>
        <dbReference type="EMBL" id="MBB3142600.1"/>
    </source>
</evidence>
<accession>A0A7W5C0H5</accession>